<accession>A0AAN4W132</accession>
<organism evidence="2 3">
    <name type="scientific">Persicobacter diffluens</name>
    <dbReference type="NCBI Taxonomy" id="981"/>
    <lineage>
        <taxon>Bacteria</taxon>
        <taxon>Pseudomonadati</taxon>
        <taxon>Bacteroidota</taxon>
        <taxon>Cytophagia</taxon>
        <taxon>Cytophagales</taxon>
        <taxon>Persicobacteraceae</taxon>
        <taxon>Persicobacter</taxon>
    </lineage>
</organism>
<evidence type="ECO:0000313" key="2">
    <source>
        <dbReference type="EMBL" id="GJM62372.1"/>
    </source>
</evidence>
<comment type="caution">
    <text evidence="2">The sequence shown here is derived from an EMBL/GenBank/DDBJ whole genome shotgun (WGS) entry which is preliminary data.</text>
</comment>
<dbReference type="Proteomes" id="UP001310022">
    <property type="component" value="Unassembled WGS sequence"/>
</dbReference>
<protein>
    <submittedName>
        <fullName evidence="2">Uncharacterized protein</fullName>
    </submittedName>
</protein>
<feature type="transmembrane region" description="Helical" evidence="1">
    <location>
        <begin position="12"/>
        <end position="29"/>
    </location>
</feature>
<dbReference type="RefSeq" id="WP_338237655.1">
    <property type="nucleotide sequence ID" value="NZ_BQKE01000001.1"/>
</dbReference>
<keyword evidence="1" id="KW-0812">Transmembrane</keyword>
<reference evidence="2 3" key="1">
    <citation type="submission" date="2021-12" db="EMBL/GenBank/DDBJ databases">
        <title>Genome sequencing of bacteria with rrn-lacking chromosome and rrn-plasmid.</title>
        <authorList>
            <person name="Anda M."/>
            <person name="Iwasaki W."/>
        </authorList>
    </citation>
    <scope>NUCLEOTIDE SEQUENCE [LARGE SCALE GENOMIC DNA]</scope>
    <source>
        <strain evidence="2 3">NBRC 15940</strain>
    </source>
</reference>
<keyword evidence="3" id="KW-1185">Reference proteome</keyword>
<sequence>MIKGRKISKPFPLLAILFFMGIAVGYFFHTDIREAKEDFMRGFSGAREKTSVEITE</sequence>
<dbReference type="AlphaFoldDB" id="A0AAN4W132"/>
<gene>
    <name evidence="2" type="ORF">PEDI_29240</name>
</gene>
<keyword evidence="1" id="KW-0472">Membrane</keyword>
<evidence type="ECO:0000313" key="3">
    <source>
        <dbReference type="Proteomes" id="UP001310022"/>
    </source>
</evidence>
<evidence type="ECO:0000256" key="1">
    <source>
        <dbReference type="SAM" id="Phobius"/>
    </source>
</evidence>
<keyword evidence="1" id="KW-1133">Transmembrane helix</keyword>
<proteinExistence type="predicted"/>
<name>A0AAN4W132_9BACT</name>
<dbReference type="EMBL" id="BQKE01000001">
    <property type="protein sequence ID" value="GJM62372.1"/>
    <property type="molecule type" value="Genomic_DNA"/>
</dbReference>